<feature type="region of interest" description="Disordered" evidence="1">
    <location>
        <begin position="51"/>
        <end position="71"/>
    </location>
</feature>
<dbReference type="EMBL" id="MCFJ01000012">
    <property type="protein sequence ID" value="ORY60211.1"/>
    <property type="molecule type" value="Genomic_DNA"/>
</dbReference>
<evidence type="ECO:0000256" key="1">
    <source>
        <dbReference type="SAM" id="MobiDB-lite"/>
    </source>
</evidence>
<reference evidence="2 3" key="1">
    <citation type="submission" date="2016-07" db="EMBL/GenBank/DDBJ databases">
        <title>Pervasive Adenine N6-methylation of Active Genes in Fungi.</title>
        <authorList>
            <consortium name="DOE Joint Genome Institute"/>
            <person name="Mondo S.J."/>
            <person name="Dannebaum R.O."/>
            <person name="Kuo R.C."/>
            <person name="Labutti K."/>
            <person name="Haridas S."/>
            <person name="Kuo A."/>
            <person name="Salamov A."/>
            <person name="Ahrendt S.R."/>
            <person name="Lipzen A."/>
            <person name="Sullivan W."/>
            <person name="Andreopoulos W.B."/>
            <person name="Clum A."/>
            <person name="Lindquist E."/>
            <person name="Daum C."/>
            <person name="Ramamoorthy G.K."/>
            <person name="Gryganskyi A."/>
            <person name="Culley D."/>
            <person name="Magnuson J.K."/>
            <person name="James T.Y."/>
            <person name="O'Malley M.A."/>
            <person name="Stajich J.E."/>
            <person name="Spatafora J.W."/>
            <person name="Visel A."/>
            <person name="Grigoriev I.V."/>
        </authorList>
    </citation>
    <scope>NUCLEOTIDE SEQUENCE [LARGE SCALE GENOMIC DNA]</scope>
    <source>
        <strain evidence="2 3">CBS 129021</strain>
    </source>
</reference>
<sequence>MDPFWQGMGMPMPASNHSRTRPKQSTNTYRTTKKFESRPHSCRDVCQHCGTTAGPSKPPKVNVSPLSNPESHINHKRQNTLEGTDAQTGQNFYDFLKHAHETHYAKQKAAFAQSLTDIKAQHENMRVNEECSTVASWLRLGKKRFALWMEMRRATEQHRRALRGLGNDLKTRREGALLPGGFLDS</sequence>
<evidence type="ECO:0000313" key="3">
    <source>
        <dbReference type="Proteomes" id="UP000193689"/>
    </source>
</evidence>
<dbReference type="GeneID" id="63780477"/>
<gene>
    <name evidence="2" type="ORF">BCR38DRAFT_488391</name>
</gene>
<dbReference type="AlphaFoldDB" id="A0A1Y2DLW2"/>
<evidence type="ECO:0000313" key="2">
    <source>
        <dbReference type="EMBL" id="ORY60211.1"/>
    </source>
</evidence>
<comment type="caution">
    <text evidence="2">The sequence shown here is derived from an EMBL/GenBank/DDBJ whole genome shotgun (WGS) entry which is preliminary data.</text>
</comment>
<dbReference type="RefSeq" id="XP_040712645.1">
    <property type="nucleotide sequence ID" value="XM_040864265.1"/>
</dbReference>
<organism evidence="2 3">
    <name type="scientific">Pseudomassariella vexata</name>
    <dbReference type="NCBI Taxonomy" id="1141098"/>
    <lineage>
        <taxon>Eukaryota</taxon>
        <taxon>Fungi</taxon>
        <taxon>Dikarya</taxon>
        <taxon>Ascomycota</taxon>
        <taxon>Pezizomycotina</taxon>
        <taxon>Sordariomycetes</taxon>
        <taxon>Xylariomycetidae</taxon>
        <taxon>Amphisphaeriales</taxon>
        <taxon>Pseudomassariaceae</taxon>
        <taxon>Pseudomassariella</taxon>
    </lineage>
</organism>
<dbReference type="Proteomes" id="UP000193689">
    <property type="component" value="Unassembled WGS sequence"/>
</dbReference>
<proteinExistence type="predicted"/>
<keyword evidence="3" id="KW-1185">Reference proteome</keyword>
<dbReference type="InParanoid" id="A0A1Y2DLW2"/>
<accession>A0A1Y2DLW2</accession>
<feature type="region of interest" description="Disordered" evidence="1">
    <location>
        <begin position="1"/>
        <end position="36"/>
    </location>
</feature>
<name>A0A1Y2DLW2_9PEZI</name>
<protein>
    <submittedName>
        <fullName evidence="2">Uncharacterized protein</fullName>
    </submittedName>
</protein>